<name>A0A8S9PUS2_BRACR</name>
<protein>
    <recommendedName>
        <fullName evidence="4">Retrotransposon gag domain-containing protein</fullName>
    </recommendedName>
</protein>
<proteinExistence type="predicted"/>
<dbReference type="AlphaFoldDB" id="A0A8S9PUS2"/>
<dbReference type="PANTHER" id="PTHR33240">
    <property type="entry name" value="OS08G0508500 PROTEIN"/>
    <property type="match status" value="1"/>
</dbReference>
<feature type="region of interest" description="Disordered" evidence="1">
    <location>
        <begin position="1"/>
        <end position="67"/>
    </location>
</feature>
<dbReference type="PANTHER" id="PTHR33240:SF8">
    <property type="entry name" value="OS03G0439900 PROTEIN"/>
    <property type="match status" value="1"/>
</dbReference>
<evidence type="ECO:0000256" key="1">
    <source>
        <dbReference type="SAM" id="MobiDB-lite"/>
    </source>
</evidence>
<feature type="compositionally biased region" description="Basic and acidic residues" evidence="1">
    <location>
        <begin position="185"/>
        <end position="203"/>
    </location>
</feature>
<dbReference type="EMBL" id="QGKX02001347">
    <property type="protein sequence ID" value="KAF3525074.1"/>
    <property type="molecule type" value="Genomic_DNA"/>
</dbReference>
<evidence type="ECO:0000313" key="3">
    <source>
        <dbReference type="Proteomes" id="UP000712600"/>
    </source>
</evidence>
<feature type="compositionally biased region" description="Polar residues" evidence="1">
    <location>
        <begin position="28"/>
        <end position="49"/>
    </location>
</feature>
<sequence>MSRTSYPKLSKEKPSSKGNSMVYKVKRSSTNIPSNWSRAPRTSASSNQRTKPSETKTKPSTRQVTRSVTFGLRSDPCRLWRHLNLEQFASSRDLEKTSDGLYEKLQHRAEPLRGYIARFNQEKVGIPECNIPTAISAFKRGFLPDRDLYKELTKYQCKTMEDVLSRAWAHVKWEEDVASSAKAQQKQDTKAVRPDQNERDERPSPGQTKDSGNRSRGRYQNRPIAKAEGMVVSTWPDISHLSISKPELVNVLRQMGQQVKWPQKMKAPDSFWNPSLWRLRIQRHKSCPREEEHLERQAWPRGSQPKGLLLGMDEISFMAKEQEKVLAPHHDALVISLTVKNCLVKKIMVDNGISGNIIFQAAYRDLGLEESTLIRRITPLIGFSGEVKQTAGETPGRTPASGSPQGDAPGPRWEAFWVRSQGPPPSSGKWKYSDKGILPYFQIWKSLTLLADQDRPTDDYIRGSQTLEQGIDTSRVRDYR</sequence>
<feature type="region of interest" description="Disordered" evidence="1">
    <location>
        <begin position="179"/>
        <end position="225"/>
    </location>
</feature>
<accession>A0A8S9PUS2</accession>
<evidence type="ECO:0008006" key="4">
    <source>
        <dbReference type="Google" id="ProtNLM"/>
    </source>
</evidence>
<comment type="caution">
    <text evidence="2">The sequence shown here is derived from an EMBL/GenBank/DDBJ whole genome shotgun (WGS) entry which is preliminary data.</text>
</comment>
<feature type="region of interest" description="Disordered" evidence="1">
    <location>
        <begin position="388"/>
        <end position="412"/>
    </location>
</feature>
<dbReference type="Proteomes" id="UP000712600">
    <property type="component" value="Unassembled WGS sequence"/>
</dbReference>
<gene>
    <name evidence="2" type="ORF">F2Q69_00047697</name>
</gene>
<organism evidence="2 3">
    <name type="scientific">Brassica cretica</name>
    <name type="common">Mustard</name>
    <dbReference type="NCBI Taxonomy" id="69181"/>
    <lineage>
        <taxon>Eukaryota</taxon>
        <taxon>Viridiplantae</taxon>
        <taxon>Streptophyta</taxon>
        <taxon>Embryophyta</taxon>
        <taxon>Tracheophyta</taxon>
        <taxon>Spermatophyta</taxon>
        <taxon>Magnoliopsida</taxon>
        <taxon>eudicotyledons</taxon>
        <taxon>Gunneridae</taxon>
        <taxon>Pentapetalae</taxon>
        <taxon>rosids</taxon>
        <taxon>malvids</taxon>
        <taxon>Brassicales</taxon>
        <taxon>Brassicaceae</taxon>
        <taxon>Brassiceae</taxon>
        <taxon>Brassica</taxon>
    </lineage>
</organism>
<reference evidence="2" key="1">
    <citation type="submission" date="2019-12" db="EMBL/GenBank/DDBJ databases">
        <title>Genome sequencing and annotation of Brassica cretica.</title>
        <authorList>
            <person name="Studholme D.J."/>
            <person name="Sarris P."/>
        </authorList>
    </citation>
    <scope>NUCLEOTIDE SEQUENCE</scope>
    <source>
        <strain evidence="2">PFS-109/04</strain>
        <tissue evidence="2">Leaf</tissue>
    </source>
</reference>
<evidence type="ECO:0000313" key="2">
    <source>
        <dbReference type="EMBL" id="KAF3525074.1"/>
    </source>
</evidence>